<organism evidence="1 2">
    <name type="scientific">Roridomyces roridus</name>
    <dbReference type="NCBI Taxonomy" id="1738132"/>
    <lineage>
        <taxon>Eukaryota</taxon>
        <taxon>Fungi</taxon>
        <taxon>Dikarya</taxon>
        <taxon>Basidiomycota</taxon>
        <taxon>Agaricomycotina</taxon>
        <taxon>Agaricomycetes</taxon>
        <taxon>Agaricomycetidae</taxon>
        <taxon>Agaricales</taxon>
        <taxon>Marasmiineae</taxon>
        <taxon>Mycenaceae</taxon>
        <taxon>Roridomyces</taxon>
    </lineage>
</organism>
<gene>
    <name evidence="1" type="ORF">FB45DRAFT_243038</name>
</gene>
<sequence length="298" mass="32818">MRLHKVREVCRNVCPSFTDTSRLSHPSNGSFSCDDSKNETAVSFGLVPRSRRQDDVCSQLHSLRDKCYRQLPVDLQTFVGRASEVPMGPSLEALYRSWSRRSLVWLPVRVLMRIHIAPHTSRSHSRHSISACPGQCSTPPLLLRPAASRSSLCSDGHPGCGGLELPDCQCPSSCHPRYSPSKDAHVVMHLGLRSKETRCNRRRSPLLRPILNRRQGGGGRELGAWSRGLSDARPPTSQFTAACAFPSRAAASICLGGRDDQRIYILQSPGCDCRDPLLKPTYPRAFPTSLPTPGKAKG</sequence>
<proteinExistence type="predicted"/>
<protein>
    <submittedName>
        <fullName evidence="1">Uncharacterized protein</fullName>
    </submittedName>
</protein>
<evidence type="ECO:0000313" key="1">
    <source>
        <dbReference type="EMBL" id="KAJ7615360.1"/>
    </source>
</evidence>
<dbReference type="Proteomes" id="UP001221142">
    <property type="component" value="Unassembled WGS sequence"/>
</dbReference>
<reference evidence="1" key="1">
    <citation type="submission" date="2023-03" db="EMBL/GenBank/DDBJ databases">
        <title>Massive genome expansion in bonnet fungi (Mycena s.s.) driven by repeated elements and novel gene families across ecological guilds.</title>
        <authorList>
            <consortium name="Lawrence Berkeley National Laboratory"/>
            <person name="Harder C.B."/>
            <person name="Miyauchi S."/>
            <person name="Viragh M."/>
            <person name="Kuo A."/>
            <person name="Thoen E."/>
            <person name="Andreopoulos B."/>
            <person name="Lu D."/>
            <person name="Skrede I."/>
            <person name="Drula E."/>
            <person name="Henrissat B."/>
            <person name="Morin E."/>
            <person name="Kohler A."/>
            <person name="Barry K."/>
            <person name="LaButti K."/>
            <person name="Morin E."/>
            <person name="Salamov A."/>
            <person name="Lipzen A."/>
            <person name="Mereny Z."/>
            <person name="Hegedus B."/>
            <person name="Baldrian P."/>
            <person name="Stursova M."/>
            <person name="Weitz H."/>
            <person name="Taylor A."/>
            <person name="Grigoriev I.V."/>
            <person name="Nagy L.G."/>
            <person name="Martin F."/>
            <person name="Kauserud H."/>
        </authorList>
    </citation>
    <scope>NUCLEOTIDE SEQUENCE</scope>
    <source>
        <strain evidence="1">9284</strain>
    </source>
</reference>
<evidence type="ECO:0000313" key="2">
    <source>
        <dbReference type="Proteomes" id="UP001221142"/>
    </source>
</evidence>
<comment type="caution">
    <text evidence="1">The sequence shown here is derived from an EMBL/GenBank/DDBJ whole genome shotgun (WGS) entry which is preliminary data.</text>
</comment>
<name>A0AAD7BA37_9AGAR</name>
<accession>A0AAD7BA37</accession>
<dbReference type="EMBL" id="JARKIF010000024">
    <property type="protein sequence ID" value="KAJ7615360.1"/>
    <property type="molecule type" value="Genomic_DNA"/>
</dbReference>
<dbReference type="PROSITE" id="PS51257">
    <property type="entry name" value="PROKAR_LIPOPROTEIN"/>
    <property type="match status" value="1"/>
</dbReference>
<dbReference type="AlphaFoldDB" id="A0AAD7BA37"/>
<keyword evidence="2" id="KW-1185">Reference proteome</keyword>